<feature type="non-terminal residue" evidence="1">
    <location>
        <position position="1"/>
    </location>
</feature>
<comment type="caution">
    <text evidence="1">The sequence shown here is derived from an EMBL/GenBank/DDBJ whole genome shotgun (WGS) entry which is preliminary data.</text>
</comment>
<gene>
    <name evidence="1" type="ORF">S01H1_36840</name>
</gene>
<accession>X0UPL2</accession>
<reference evidence="1" key="1">
    <citation type="journal article" date="2014" name="Front. Microbiol.">
        <title>High frequency of phylogenetically diverse reductive dehalogenase-homologous genes in deep subseafloor sedimentary metagenomes.</title>
        <authorList>
            <person name="Kawai M."/>
            <person name="Futagami T."/>
            <person name="Toyoda A."/>
            <person name="Takaki Y."/>
            <person name="Nishi S."/>
            <person name="Hori S."/>
            <person name="Arai W."/>
            <person name="Tsubouchi T."/>
            <person name="Morono Y."/>
            <person name="Uchiyama I."/>
            <person name="Ito T."/>
            <person name="Fujiyama A."/>
            <person name="Inagaki F."/>
            <person name="Takami H."/>
        </authorList>
    </citation>
    <scope>NUCLEOTIDE SEQUENCE</scope>
    <source>
        <strain evidence="1">Expedition CK06-06</strain>
    </source>
</reference>
<dbReference type="EMBL" id="BARS01023113">
    <property type="protein sequence ID" value="GAG07759.1"/>
    <property type="molecule type" value="Genomic_DNA"/>
</dbReference>
<evidence type="ECO:0000313" key="1">
    <source>
        <dbReference type="EMBL" id="GAG07759.1"/>
    </source>
</evidence>
<protein>
    <recommendedName>
        <fullName evidence="2">Phage tail tape measure protein</fullName>
    </recommendedName>
</protein>
<name>X0UPL2_9ZZZZ</name>
<sequence>LEQDARESKAALDMQALDDERAAAEKALKEKKILIDQEKAYRDRAYKEGSKALRNLSRLMNSENRKAFEVGKAAAIADTTIKTAQSAMGAFNAMVGIPIIGPALGAAAAAAAVAYGATQISAINSTSFGGGGGGGGAGGPAVVSASDGGADAAPQQVTNVTEAHINVTGDGLGADGARALLSELRELQEDGAELVIK</sequence>
<organism evidence="1">
    <name type="scientific">marine sediment metagenome</name>
    <dbReference type="NCBI Taxonomy" id="412755"/>
    <lineage>
        <taxon>unclassified sequences</taxon>
        <taxon>metagenomes</taxon>
        <taxon>ecological metagenomes</taxon>
    </lineage>
</organism>
<proteinExistence type="predicted"/>
<dbReference type="AlphaFoldDB" id="X0UPL2"/>
<evidence type="ECO:0008006" key="2">
    <source>
        <dbReference type="Google" id="ProtNLM"/>
    </source>
</evidence>